<evidence type="ECO:0000313" key="3">
    <source>
        <dbReference type="Proteomes" id="UP000502641"/>
    </source>
</evidence>
<reference evidence="2 3" key="1">
    <citation type="submission" date="2020-05" db="EMBL/GenBank/DDBJ databases">
        <authorList>
            <person name="Li K."/>
        </authorList>
    </citation>
    <scope>NUCLEOTIDE SEQUENCE [LARGE SCALE GENOMIC DNA]</scope>
    <source>
        <strain evidence="3">jing01</strain>
    </source>
</reference>
<accession>A0A6M4PVE4</accession>
<dbReference type="KEGG" id="sarg:HKX69_32715"/>
<dbReference type="Proteomes" id="UP000502641">
    <property type="component" value="Chromosome"/>
</dbReference>
<keyword evidence="1" id="KW-0732">Signal</keyword>
<evidence type="ECO:0000313" key="2">
    <source>
        <dbReference type="EMBL" id="QJS13686.1"/>
    </source>
</evidence>
<dbReference type="AlphaFoldDB" id="A0A6M4PVE4"/>
<feature type="chain" id="PRO_5026695921" evidence="1">
    <location>
        <begin position="34"/>
        <end position="111"/>
    </location>
</feature>
<dbReference type="RefSeq" id="WP_171159079.1">
    <property type="nucleotide sequence ID" value="NZ_CP053189.1"/>
</dbReference>
<feature type="signal peptide" evidence="1">
    <location>
        <begin position="1"/>
        <end position="33"/>
    </location>
</feature>
<keyword evidence="3" id="KW-1185">Reference proteome</keyword>
<protein>
    <submittedName>
        <fullName evidence="2">Uncharacterized protein</fullName>
    </submittedName>
</protein>
<dbReference type="EMBL" id="CP053189">
    <property type="protein sequence ID" value="QJS13686.1"/>
    <property type="molecule type" value="Genomic_DNA"/>
</dbReference>
<sequence length="111" mass="11678">MSRKAAPPRLCRRLAAVLGSVALALSAPGSALAADGTFLWVGPRGKAYAIDNPPDHRCLDMAQEARGAHNGTRKTLVVYPEKGCRGTALRLAPGRSAPANARFASVVFNPR</sequence>
<organism evidence="2 3">
    <name type="scientific">Streptomyces argyrophylli</name>
    <dbReference type="NCBI Taxonomy" id="2726118"/>
    <lineage>
        <taxon>Bacteria</taxon>
        <taxon>Bacillati</taxon>
        <taxon>Actinomycetota</taxon>
        <taxon>Actinomycetes</taxon>
        <taxon>Kitasatosporales</taxon>
        <taxon>Streptomycetaceae</taxon>
        <taxon>Streptomyces</taxon>
    </lineage>
</organism>
<gene>
    <name evidence="2" type="ORF">HKX69_32715</name>
</gene>
<evidence type="ECO:0000256" key="1">
    <source>
        <dbReference type="SAM" id="SignalP"/>
    </source>
</evidence>
<name>A0A6M4PVE4_9ACTN</name>
<proteinExistence type="predicted"/>